<evidence type="ECO:0000256" key="6">
    <source>
        <dbReference type="SAM" id="MobiDB-lite"/>
    </source>
</evidence>
<dbReference type="InterPro" id="IPR007699">
    <property type="entry name" value="SGS_dom"/>
</dbReference>
<proteinExistence type="predicted"/>
<dbReference type="Gene3D" id="4.10.860.10">
    <property type="entry name" value="UVR domain"/>
    <property type="match status" value="1"/>
</dbReference>
<dbReference type="InterPro" id="IPR052289">
    <property type="entry name" value="Calcyclin-binding_UBL-bridge"/>
</dbReference>
<keyword evidence="9" id="KW-1185">Reference proteome</keyword>
<dbReference type="InterPro" id="IPR015120">
    <property type="entry name" value="Siah-Interact_N"/>
</dbReference>
<gene>
    <name evidence="8" type="ORF">NYPRO_LOCUS14014</name>
</gene>
<feature type="domain" description="SGS" evidence="7">
    <location>
        <begin position="66"/>
        <end position="141"/>
    </location>
</feature>
<dbReference type="PANTHER" id="PTHR13164:SF3">
    <property type="entry name" value="CALCYCLIN-BINDING PROTEIN"/>
    <property type="match status" value="1"/>
</dbReference>
<evidence type="ECO:0000256" key="2">
    <source>
        <dbReference type="ARBA" id="ARBA00004496"/>
    </source>
</evidence>
<name>A0A811YYI8_NYCPR</name>
<dbReference type="GO" id="GO:0007507">
    <property type="term" value="P:heart development"/>
    <property type="evidence" value="ECO:0007669"/>
    <property type="project" value="TreeGrafter"/>
</dbReference>
<evidence type="ECO:0000313" key="9">
    <source>
        <dbReference type="Proteomes" id="UP000645828"/>
    </source>
</evidence>
<keyword evidence="4" id="KW-0597">Phosphoprotein</keyword>
<dbReference type="EMBL" id="CAJHUB010000751">
    <property type="protein sequence ID" value="CAD7681222.1"/>
    <property type="molecule type" value="Genomic_DNA"/>
</dbReference>
<sequence>MASTFEELWEDLEERVRDAFTAEKSKIETEIKDQMWQKSERKAELFDNEKPAAVRSFDLLVKNLNGNSYSMTVINLLTPISVESSSKKKKEKPSHYTETDASEGLMNVLKTIYEDGDDHMKQTISTAWVESREKQAQETEL</sequence>
<evidence type="ECO:0000256" key="1">
    <source>
        <dbReference type="ARBA" id="ARBA00004123"/>
    </source>
</evidence>
<dbReference type="GO" id="GO:0005634">
    <property type="term" value="C:nucleus"/>
    <property type="evidence" value="ECO:0007669"/>
    <property type="project" value="UniProtKB-SubCell"/>
</dbReference>
<dbReference type="AlphaFoldDB" id="A0A811YYI8"/>
<evidence type="ECO:0000256" key="4">
    <source>
        <dbReference type="ARBA" id="ARBA00022553"/>
    </source>
</evidence>
<keyword evidence="3" id="KW-0963">Cytoplasm</keyword>
<dbReference type="Proteomes" id="UP000645828">
    <property type="component" value="Unassembled WGS sequence"/>
</dbReference>
<dbReference type="Pfam" id="PF09032">
    <property type="entry name" value="Siah-Interact_N"/>
    <property type="match status" value="1"/>
</dbReference>
<evidence type="ECO:0000259" key="7">
    <source>
        <dbReference type="PROSITE" id="PS51048"/>
    </source>
</evidence>
<evidence type="ECO:0000313" key="8">
    <source>
        <dbReference type="EMBL" id="CAD7681222.1"/>
    </source>
</evidence>
<reference evidence="8" key="1">
    <citation type="submission" date="2020-12" db="EMBL/GenBank/DDBJ databases">
        <authorList>
            <consortium name="Molecular Ecology Group"/>
        </authorList>
    </citation>
    <scope>NUCLEOTIDE SEQUENCE</scope>
    <source>
        <strain evidence="8">TBG_1078</strain>
    </source>
</reference>
<evidence type="ECO:0000256" key="5">
    <source>
        <dbReference type="ARBA" id="ARBA00023242"/>
    </source>
</evidence>
<organism evidence="8 9">
    <name type="scientific">Nyctereutes procyonoides</name>
    <name type="common">Raccoon dog</name>
    <name type="synonym">Canis procyonoides</name>
    <dbReference type="NCBI Taxonomy" id="34880"/>
    <lineage>
        <taxon>Eukaryota</taxon>
        <taxon>Metazoa</taxon>
        <taxon>Chordata</taxon>
        <taxon>Craniata</taxon>
        <taxon>Vertebrata</taxon>
        <taxon>Euteleostomi</taxon>
        <taxon>Mammalia</taxon>
        <taxon>Eutheria</taxon>
        <taxon>Laurasiatheria</taxon>
        <taxon>Carnivora</taxon>
        <taxon>Caniformia</taxon>
        <taxon>Canidae</taxon>
        <taxon>Nyctereutes</taxon>
    </lineage>
</organism>
<feature type="region of interest" description="Disordered" evidence="6">
    <location>
        <begin position="83"/>
        <end position="102"/>
    </location>
</feature>
<comment type="caution">
    <text evidence="8">The sequence shown here is derived from an EMBL/GenBank/DDBJ whole genome shotgun (WGS) entry which is preliminary data.</text>
</comment>
<protein>
    <submittedName>
        <fullName evidence="8">(raccoon dog) hypothetical protein</fullName>
    </submittedName>
</protein>
<comment type="subcellular location">
    <subcellularLocation>
        <location evidence="2">Cytoplasm</location>
    </subcellularLocation>
    <subcellularLocation>
        <location evidence="1">Nucleus</location>
    </subcellularLocation>
</comment>
<dbReference type="GO" id="GO:0005737">
    <property type="term" value="C:cytoplasm"/>
    <property type="evidence" value="ECO:0007669"/>
    <property type="project" value="UniProtKB-SubCell"/>
</dbReference>
<dbReference type="PROSITE" id="PS51048">
    <property type="entry name" value="SGS"/>
    <property type="match status" value="1"/>
</dbReference>
<accession>A0A811YYI8</accession>
<evidence type="ECO:0000256" key="3">
    <source>
        <dbReference type="ARBA" id="ARBA00022490"/>
    </source>
</evidence>
<dbReference type="PANTHER" id="PTHR13164">
    <property type="entry name" value="CALICYLIN BINDING PROTEIN"/>
    <property type="match status" value="1"/>
</dbReference>
<dbReference type="InterPro" id="IPR037201">
    <property type="entry name" value="CacyBP_N"/>
</dbReference>
<keyword evidence="5" id="KW-0539">Nucleus</keyword>
<dbReference type="SUPFAM" id="SSF140106">
    <property type="entry name" value="Calcyclin-binding protein-like"/>
    <property type="match status" value="1"/>
</dbReference>